<evidence type="ECO:0008006" key="10">
    <source>
        <dbReference type="Google" id="ProtNLM"/>
    </source>
</evidence>
<reference evidence="8" key="1">
    <citation type="journal article" date="2014" name="Int. J. Syst. Evol. Microbiol.">
        <title>Complete genome sequence of Corynebacterium casei LMG S-19264T (=DSM 44701T), isolated from a smear-ripened cheese.</title>
        <authorList>
            <consortium name="US DOE Joint Genome Institute (JGI-PGF)"/>
            <person name="Walter F."/>
            <person name="Albersmeier A."/>
            <person name="Kalinowski J."/>
            <person name="Ruckert C."/>
        </authorList>
    </citation>
    <scope>NUCLEOTIDE SEQUENCE</scope>
    <source>
        <strain evidence="8">JCM 3093</strain>
    </source>
</reference>
<dbReference type="EMBL" id="BMQD01000003">
    <property type="protein sequence ID" value="GGK54292.1"/>
    <property type="molecule type" value="Genomic_DNA"/>
</dbReference>
<accession>A0AA37BDG0</accession>
<protein>
    <recommendedName>
        <fullName evidence="10">GlsB/YeaQ/YmgE family stress response membrane protein</fullName>
    </recommendedName>
</protein>
<sequence>MTVSRHRGELDMLWSIISAIVIGAIVGALARLIIPGRQGISMALTLIVGIAAALIGTLIAGALGIANTRGIDWWEHILQLALAVVGVLLVTQMRPGKTHPGGTTRT</sequence>
<gene>
    <name evidence="8" type="ORF">GCM10010126_12270</name>
</gene>
<name>A0AA37BDG0_9ACTN</name>
<keyword evidence="6 7" id="KW-0472">Membrane</keyword>
<evidence type="ECO:0000256" key="4">
    <source>
        <dbReference type="ARBA" id="ARBA00022692"/>
    </source>
</evidence>
<keyword evidence="5 7" id="KW-1133">Transmembrane helix</keyword>
<evidence type="ECO:0000256" key="2">
    <source>
        <dbReference type="ARBA" id="ARBA00011006"/>
    </source>
</evidence>
<dbReference type="AlphaFoldDB" id="A0AA37BDG0"/>
<dbReference type="GO" id="GO:0005886">
    <property type="term" value="C:plasma membrane"/>
    <property type="evidence" value="ECO:0007669"/>
    <property type="project" value="UniProtKB-SubCell"/>
</dbReference>
<feature type="transmembrane region" description="Helical" evidence="7">
    <location>
        <begin position="46"/>
        <end position="67"/>
    </location>
</feature>
<reference evidence="8" key="2">
    <citation type="submission" date="2022-09" db="EMBL/GenBank/DDBJ databases">
        <authorList>
            <person name="Sun Q."/>
            <person name="Ohkuma M."/>
        </authorList>
    </citation>
    <scope>NUCLEOTIDE SEQUENCE</scope>
    <source>
        <strain evidence="8">JCM 3093</strain>
    </source>
</reference>
<evidence type="ECO:0000313" key="9">
    <source>
        <dbReference type="Proteomes" id="UP000627984"/>
    </source>
</evidence>
<keyword evidence="4 7" id="KW-0812">Transmembrane</keyword>
<organism evidence="8 9">
    <name type="scientific">Planomonospora parontospora</name>
    <dbReference type="NCBI Taxonomy" id="58119"/>
    <lineage>
        <taxon>Bacteria</taxon>
        <taxon>Bacillati</taxon>
        <taxon>Actinomycetota</taxon>
        <taxon>Actinomycetes</taxon>
        <taxon>Streptosporangiales</taxon>
        <taxon>Streptosporangiaceae</taxon>
        <taxon>Planomonospora</taxon>
    </lineage>
</organism>
<evidence type="ECO:0000256" key="6">
    <source>
        <dbReference type="ARBA" id="ARBA00023136"/>
    </source>
</evidence>
<feature type="transmembrane region" description="Helical" evidence="7">
    <location>
        <begin position="12"/>
        <end position="34"/>
    </location>
</feature>
<evidence type="ECO:0000256" key="3">
    <source>
        <dbReference type="ARBA" id="ARBA00022475"/>
    </source>
</evidence>
<feature type="transmembrane region" description="Helical" evidence="7">
    <location>
        <begin position="73"/>
        <end position="91"/>
    </location>
</feature>
<comment type="subcellular location">
    <subcellularLocation>
        <location evidence="1">Cell membrane</location>
        <topology evidence="1">Multi-pass membrane protein</topology>
    </subcellularLocation>
</comment>
<comment type="caution">
    <text evidence="8">The sequence shown here is derived from an EMBL/GenBank/DDBJ whole genome shotgun (WGS) entry which is preliminary data.</text>
</comment>
<dbReference type="Proteomes" id="UP000627984">
    <property type="component" value="Unassembled WGS sequence"/>
</dbReference>
<evidence type="ECO:0000313" key="8">
    <source>
        <dbReference type="EMBL" id="GGK54292.1"/>
    </source>
</evidence>
<evidence type="ECO:0000256" key="5">
    <source>
        <dbReference type="ARBA" id="ARBA00022989"/>
    </source>
</evidence>
<keyword evidence="3" id="KW-1003">Cell membrane</keyword>
<dbReference type="PANTHER" id="PTHR33884:SF3">
    <property type="entry name" value="UPF0410 PROTEIN YMGE"/>
    <property type="match status" value="1"/>
</dbReference>
<proteinExistence type="inferred from homology"/>
<dbReference type="InterPro" id="IPR007341">
    <property type="entry name" value="Transgly_assoc"/>
</dbReference>
<evidence type="ECO:0000256" key="7">
    <source>
        <dbReference type="SAM" id="Phobius"/>
    </source>
</evidence>
<evidence type="ECO:0000256" key="1">
    <source>
        <dbReference type="ARBA" id="ARBA00004651"/>
    </source>
</evidence>
<comment type="similarity">
    <text evidence="2">Belongs to the UPF0410 family.</text>
</comment>
<dbReference type="PANTHER" id="PTHR33884">
    <property type="entry name" value="UPF0410 PROTEIN YMGE"/>
    <property type="match status" value="1"/>
</dbReference>